<proteinExistence type="predicted"/>
<dbReference type="Proteomes" id="UP000625711">
    <property type="component" value="Unassembled WGS sequence"/>
</dbReference>
<dbReference type="AlphaFoldDB" id="A0A834M8R0"/>
<name>A0A834M8R0_RHYFE</name>
<reference evidence="1" key="1">
    <citation type="submission" date="2020-08" db="EMBL/GenBank/DDBJ databases">
        <title>Genome sequencing and assembly of the red palm weevil Rhynchophorus ferrugineus.</title>
        <authorList>
            <person name="Dias G.B."/>
            <person name="Bergman C.M."/>
            <person name="Manee M."/>
        </authorList>
    </citation>
    <scope>NUCLEOTIDE SEQUENCE</scope>
    <source>
        <strain evidence="1">AA-2017</strain>
        <tissue evidence="1">Whole larva</tissue>
    </source>
</reference>
<gene>
    <name evidence="1" type="ORF">GWI33_017780</name>
</gene>
<evidence type="ECO:0000313" key="1">
    <source>
        <dbReference type="EMBL" id="KAF7269159.1"/>
    </source>
</evidence>
<evidence type="ECO:0000313" key="2">
    <source>
        <dbReference type="Proteomes" id="UP000625711"/>
    </source>
</evidence>
<organism evidence="1 2">
    <name type="scientific">Rhynchophorus ferrugineus</name>
    <name type="common">Red palm weevil</name>
    <name type="synonym">Curculio ferrugineus</name>
    <dbReference type="NCBI Taxonomy" id="354439"/>
    <lineage>
        <taxon>Eukaryota</taxon>
        <taxon>Metazoa</taxon>
        <taxon>Ecdysozoa</taxon>
        <taxon>Arthropoda</taxon>
        <taxon>Hexapoda</taxon>
        <taxon>Insecta</taxon>
        <taxon>Pterygota</taxon>
        <taxon>Neoptera</taxon>
        <taxon>Endopterygota</taxon>
        <taxon>Coleoptera</taxon>
        <taxon>Polyphaga</taxon>
        <taxon>Cucujiformia</taxon>
        <taxon>Curculionidae</taxon>
        <taxon>Dryophthorinae</taxon>
        <taxon>Rhynchophorus</taxon>
    </lineage>
</organism>
<comment type="caution">
    <text evidence="1">The sequence shown here is derived from an EMBL/GenBank/DDBJ whole genome shotgun (WGS) entry which is preliminary data.</text>
</comment>
<keyword evidence="2" id="KW-1185">Reference proteome</keyword>
<protein>
    <submittedName>
        <fullName evidence="1">Uncharacterized protein</fullName>
    </submittedName>
</protein>
<accession>A0A834M8R0</accession>
<dbReference type="EMBL" id="JAACXV010014254">
    <property type="protein sequence ID" value="KAF7269159.1"/>
    <property type="molecule type" value="Genomic_DNA"/>
</dbReference>
<sequence>MEIGFSDKLFETLGHFSALAIPNNLFPRKTGTRHQNELDASFFLFGLAPDRQTARTGKGFFRKRSARMQLQSVSVRCRLDLGVLQTRRPSPICERIYHRRRRFTETETDILFVTRKNLPQEWARGGNTVAA</sequence>